<dbReference type="EMBL" id="MFAZ01000014">
    <property type="protein sequence ID" value="OGD87391.1"/>
    <property type="molecule type" value="Genomic_DNA"/>
</dbReference>
<dbReference type="PANTHER" id="PTHR34179:SF1">
    <property type="entry name" value="TUMOR PROTEIN P53-INDUCIBLE PROTEIN 13"/>
    <property type="match status" value="1"/>
</dbReference>
<name>A0A1F5G6A8_9BACT</name>
<dbReference type="InterPro" id="IPR021454">
    <property type="entry name" value="DUF3105"/>
</dbReference>
<evidence type="ECO:0000313" key="3">
    <source>
        <dbReference type="Proteomes" id="UP000179102"/>
    </source>
</evidence>
<feature type="transmembrane region" description="Helical" evidence="1">
    <location>
        <begin position="7"/>
        <end position="28"/>
    </location>
</feature>
<dbReference type="Pfam" id="PF11303">
    <property type="entry name" value="DUF3105"/>
    <property type="match status" value="1"/>
</dbReference>
<dbReference type="GO" id="GO:0005737">
    <property type="term" value="C:cytoplasm"/>
    <property type="evidence" value="ECO:0007669"/>
    <property type="project" value="TreeGrafter"/>
</dbReference>
<gene>
    <name evidence="2" type="ORF">A2870_01445</name>
</gene>
<comment type="caution">
    <text evidence="2">The sequence shown here is derived from an EMBL/GenBank/DDBJ whole genome shotgun (WGS) entry which is preliminary data.</text>
</comment>
<proteinExistence type="predicted"/>
<keyword evidence="1" id="KW-0472">Membrane</keyword>
<keyword evidence="1" id="KW-0812">Transmembrane</keyword>
<reference evidence="2 3" key="1">
    <citation type="journal article" date="2016" name="Nat. Commun.">
        <title>Thousands of microbial genomes shed light on interconnected biogeochemical processes in an aquifer system.</title>
        <authorList>
            <person name="Anantharaman K."/>
            <person name="Brown C.T."/>
            <person name="Hug L.A."/>
            <person name="Sharon I."/>
            <person name="Castelle C.J."/>
            <person name="Probst A.J."/>
            <person name="Thomas B.C."/>
            <person name="Singh A."/>
            <person name="Wilkins M.J."/>
            <person name="Karaoz U."/>
            <person name="Brodie E.L."/>
            <person name="Williams K.H."/>
            <person name="Hubbard S.S."/>
            <person name="Banfield J.F."/>
        </authorList>
    </citation>
    <scope>NUCLEOTIDE SEQUENCE [LARGE SCALE GENOMIC DNA]</scope>
</reference>
<dbReference type="PANTHER" id="PTHR34179">
    <property type="entry name" value="TUMOR PROTEIN P53-INDUCIBLE PROTEIN 13"/>
    <property type="match status" value="1"/>
</dbReference>
<evidence type="ECO:0000313" key="2">
    <source>
        <dbReference type="EMBL" id="OGD87391.1"/>
    </source>
</evidence>
<keyword evidence="1" id="KW-1133">Transmembrane helix</keyword>
<dbReference type="AlphaFoldDB" id="A0A1F5G6A8"/>
<sequence>MDFIRRIPLLVWFLVPTVLILGVGIWFFSRPSVLGEQAMQGGSDSIKPAPVSSPVAGTVEYDIVSRNHITQGTAGSGYNSNPPTSGPHWAGAAKNGIYDSAIPDEQAIHNLEHGHAWIAYRSDLGEEVKNNLKDIASSDDWKVILTPREANDSKIALVAWGRLLKMDEPDLDKIKDFIKTYRNRGPEKTPE</sequence>
<evidence type="ECO:0000256" key="1">
    <source>
        <dbReference type="SAM" id="Phobius"/>
    </source>
</evidence>
<evidence type="ECO:0008006" key="4">
    <source>
        <dbReference type="Google" id="ProtNLM"/>
    </source>
</evidence>
<organism evidence="2 3">
    <name type="scientific">Candidatus Curtissbacteria bacterium RIFCSPHIGHO2_01_FULL_41_11</name>
    <dbReference type="NCBI Taxonomy" id="1797711"/>
    <lineage>
        <taxon>Bacteria</taxon>
        <taxon>Candidatus Curtissiibacteriota</taxon>
    </lineage>
</organism>
<accession>A0A1F5G6A8</accession>
<protein>
    <recommendedName>
        <fullName evidence="4">DUF3105 domain-containing protein</fullName>
    </recommendedName>
</protein>
<dbReference type="STRING" id="1797711.A2870_01445"/>
<dbReference type="Proteomes" id="UP000179102">
    <property type="component" value="Unassembled WGS sequence"/>
</dbReference>